<dbReference type="AlphaFoldDB" id="A0A1G7X3Z5"/>
<evidence type="ECO:0000313" key="3">
    <source>
        <dbReference type="Proteomes" id="UP000199495"/>
    </source>
</evidence>
<keyword evidence="1" id="KW-0472">Membrane</keyword>
<sequence length="142" mass="15970">MTFTDVTLRPHRPTWPAMLNGIKCRCPACGEGKLFSKYLKVVDTCDNCGTDLHHHRADDAPPYLVITIVGHIAVGAVLHMEMGSTPWHPLTYLWVMIPLIILSSLILLPMTKGAIVGLQWARYMHGFDPVDRYGDIEDDERT</sequence>
<keyword evidence="3" id="KW-1185">Reference proteome</keyword>
<dbReference type="Pfam" id="PF06170">
    <property type="entry name" value="DUF983"/>
    <property type="match status" value="1"/>
</dbReference>
<proteinExistence type="predicted"/>
<evidence type="ECO:0000313" key="2">
    <source>
        <dbReference type="EMBL" id="SDG78885.1"/>
    </source>
</evidence>
<reference evidence="2 3" key="1">
    <citation type="submission" date="2016-10" db="EMBL/GenBank/DDBJ databases">
        <authorList>
            <person name="de Groot N.N."/>
        </authorList>
    </citation>
    <scope>NUCLEOTIDE SEQUENCE [LARGE SCALE GENOMIC DNA]</scope>
    <source>
        <strain evidence="2 3">CGMCC 1.10267</strain>
    </source>
</reference>
<keyword evidence="1" id="KW-1133">Transmembrane helix</keyword>
<dbReference type="InterPro" id="IPR009325">
    <property type="entry name" value="DUF983"/>
</dbReference>
<evidence type="ECO:0000256" key="1">
    <source>
        <dbReference type="SAM" id="Phobius"/>
    </source>
</evidence>
<feature type="transmembrane region" description="Helical" evidence="1">
    <location>
        <begin position="92"/>
        <end position="110"/>
    </location>
</feature>
<feature type="transmembrane region" description="Helical" evidence="1">
    <location>
        <begin position="63"/>
        <end position="80"/>
    </location>
</feature>
<dbReference type="EMBL" id="FNCS01000008">
    <property type="protein sequence ID" value="SDG78885.1"/>
    <property type="molecule type" value="Genomic_DNA"/>
</dbReference>
<accession>A0A1G7X3Z5</accession>
<dbReference type="Proteomes" id="UP000199495">
    <property type="component" value="Unassembled WGS sequence"/>
</dbReference>
<dbReference type="STRING" id="440168.SAMN04487974_10892"/>
<keyword evidence="1" id="KW-0812">Transmembrane</keyword>
<dbReference type="RefSeq" id="WP_090597222.1">
    <property type="nucleotide sequence ID" value="NZ_FNCS01000008.1"/>
</dbReference>
<dbReference type="OrthoDB" id="9799456at2"/>
<gene>
    <name evidence="2" type="ORF">SAMN04487974_10892</name>
</gene>
<organism evidence="2 3">
    <name type="scientific">Pelagibacterium luteolum</name>
    <dbReference type="NCBI Taxonomy" id="440168"/>
    <lineage>
        <taxon>Bacteria</taxon>
        <taxon>Pseudomonadati</taxon>
        <taxon>Pseudomonadota</taxon>
        <taxon>Alphaproteobacteria</taxon>
        <taxon>Hyphomicrobiales</taxon>
        <taxon>Devosiaceae</taxon>
        <taxon>Pelagibacterium</taxon>
    </lineage>
</organism>
<name>A0A1G7X3Z5_9HYPH</name>
<protein>
    <submittedName>
        <fullName evidence="2">Uncharacterized conserved protein, DUF983 family</fullName>
    </submittedName>
</protein>